<feature type="domain" description="CLASP N-terminal" evidence="3">
    <location>
        <begin position="18"/>
        <end position="220"/>
    </location>
</feature>
<feature type="compositionally biased region" description="Polar residues" evidence="1">
    <location>
        <begin position="724"/>
        <end position="733"/>
    </location>
</feature>
<feature type="transmembrane region" description="Helical" evidence="2">
    <location>
        <begin position="760"/>
        <end position="781"/>
    </location>
</feature>
<feature type="compositionally biased region" description="Low complexity" evidence="1">
    <location>
        <begin position="674"/>
        <end position="683"/>
    </location>
</feature>
<protein>
    <recommendedName>
        <fullName evidence="3">CLASP N-terminal domain-containing protein</fullName>
    </recommendedName>
</protein>
<reference evidence="4" key="1">
    <citation type="submission" date="2021-02" db="EMBL/GenBank/DDBJ databases">
        <authorList>
            <person name="Palmer J.M."/>
        </authorList>
    </citation>
    <scope>NUCLEOTIDE SEQUENCE</scope>
    <source>
        <strain evidence="4">SCRP23</strain>
    </source>
</reference>
<comment type="caution">
    <text evidence="4">The sequence shown here is derived from an EMBL/GenBank/DDBJ whole genome shotgun (WGS) entry which is preliminary data.</text>
</comment>
<evidence type="ECO:0000313" key="5">
    <source>
        <dbReference type="Proteomes" id="UP000693981"/>
    </source>
</evidence>
<accession>A0A8T1WB13</accession>
<organism evidence="4 5">
    <name type="scientific">Phytophthora boehmeriae</name>
    <dbReference type="NCBI Taxonomy" id="109152"/>
    <lineage>
        <taxon>Eukaryota</taxon>
        <taxon>Sar</taxon>
        <taxon>Stramenopiles</taxon>
        <taxon>Oomycota</taxon>
        <taxon>Peronosporomycetes</taxon>
        <taxon>Peronosporales</taxon>
        <taxon>Peronosporaceae</taxon>
        <taxon>Phytophthora</taxon>
    </lineage>
</organism>
<dbReference type="EMBL" id="JAGDFL010000395">
    <property type="protein sequence ID" value="KAG7389908.1"/>
    <property type="molecule type" value="Genomic_DNA"/>
</dbReference>
<dbReference type="OrthoDB" id="71285at2759"/>
<sequence length="885" mass="100554">MEQLYRQVQQAGKVLQGPDVDWADNVEAMEGVAVAVEGLGSSYSRKEAVQLLMSISGEIGVQLTSIRSKLVKEVCERLLRIVKETGKDFEELANALLPQIVQTAKNSSFAVRQPGAKLLGKVSELVRYDLSLMRKIFVQSTQEKVRVLLLDQLMIIFVFWTDDEYEAWDSDVLEMMRRGLEDQSEKVRKTARETLMRFLTRWIERVNELLDMPSQQAKMLLISEHPDSSLSAALLEKYPELVNKAEALSRSRSMFAKRRSNYLQSPRRRQSDEIEIHVTTPPSKPRNLQSSRVREADKDVVARPGTSQQQNGALSRRLFDETTPLENFGDDHEESAREAFDGSQMYGYSPKYAESKAQKRSTKNMDSPTRQPLTYRSIPMDRPRSASNAAAIVDDSNSLQVDWHQHDEFLQNEYLQNENATPLHQYEKEEANEEEQPVISRSDNTRKDALAGLLDVRAGMARLRAETRNGDINDGLPLKNYCEFMPNSDQIPSSVGESLEQQSSVQRDSHFWDMSQKAEPSYLDRLAHADQYERDSQQKKAVLGGYAQDQPVENFLVGGNGQLTSQPEPFERIEKRSDVYKEKPQEARYPIPRAEFTTERLPALQEAVPLPESSRPREQAARFEDAEKLIAATQLPEPRSHRYYERPLSPEPERYFNTEPLLVRSPPTRMGPKLNPALANANNVVDSSKKDDTSKVNVPKPKPEQHSEATSLERTPDRIVPSVVGTSPTQGPVSNRDDPRTPSNPPTTMRDRVVPPPARLGWVSSAVISVLLFFAGLFCLIGTLRAAWKMRDSEDYHLALEGRIDMFEASIAESHEKVHRLEEDFAIWNEYVRKLAEEDEANALMQLEVIQLEVQKWQQDMKADLLEFRQALSTDSIDTALAALQ</sequence>
<dbReference type="AlphaFoldDB" id="A0A8T1WB13"/>
<keyword evidence="5" id="KW-1185">Reference proteome</keyword>
<proteinExistence type="predicted"/>
<keyword evidence="2" id="KW-0472">Membrane</keyword>
<dbReference type="InterPro" id="IPR024395">
    <property type="entry name" value="CLASP_N_dom"/>
</dbReference>
<feature type="compositionally biased region" description="Polar residues" evidence="1">
    <location>
        <begin position="364"/>
        <end position="374"/>
    </location>
</feature>
<name>A0A8T1WB13_9STRA</name>
<keyword evidence="2" id="KW-1133">Transmembrane helix</keyword>
<evidence type="ECO:0000256" key="2">
    <source>
        <dbReference type="SAM" id="Phobius"/>
    </source>
</evidence>
<evidence type="ECO:0000256" key="1">
    <source>
        <dbReference type="SAM" id="MobiDB-lite"/>
    </source>
</evidence>
<dbReference type="Proteomes" id="UP000693981">
    <property type="component" value="Unassembled WGS sequence"/>
</dbReference>
<keyword evidence="2" id="KW-0812">Transmembrane</keyword>
<gene>
    <name evidence="4" type="ORF">PHYBOEH_007196</name>
</gene>
<evidence type="ECO:0000313" key="4">
    <source>
        <dbReference type="EMBL" id="KAG7389908.1"/>
    </source>
</evidence>
<feature type="region of interest" description="Disordered" evidence="1">
    <location>
        <begin position="258"/>
        <end position="333"/>
    </location>
</feature>
<feature type="region of interest" description="Disordered" evidence="1">
    <location>
        <begin position="352"/>
        <end position="384"/>
    </location>
</feature>
<feature type="compositionally biased region" description="Basic and acidic residues" evidence="1">
    <location>
        <begin position="292"/>
        <end position="301"/>
    </location>
</feature>
<feature type="region of interest" description="Disordered" evidence="1">
    <location>
        <begin position="664"/>
        <end position="752"/>
    </location>
</feature>
<dbReference type="Pfam" id="PF12348">
    <property type="entry name" value="CLASP_N"/>
    <property type="match status" value="1"/>
</dbReference>
<evidence type="ECO:0000259" key="3">
    <source>
        <dbReference type="Pfam" id="PF12348"/>
    </source>
</evidence>